<protein>
    <submittedName>
        <fullName evidence="1">Uncharacterized protein</fullName>
    </submittedName>
</protein>
<proteinExistence type="predicted"/>
<accession>A0ABS1UEV3</accession>
<keyword evidence="2" id="KW-1185">Reference proteome</keyword>
<reference evidence="1 2" key="1">
    <citation type="submission" date="2021-01" db="EMBL/GenBank/DDBJ databases">
        <title>Belnapia mucosa sp. nov. and Belnapia arida sp. nov., isolated from the Tabernas Desert (Almeria, Spain).</title>
        <authorList>
            <person name="Molina-Menor E."/>
            <person name="Vidal-Verdu A."/>
            <person name="Calonge A."/>
            <person name="Satari L."/>
            <person name="Pereto J."/>
            <person name="Porcar M."/>
        </authorList>
    </citation>
    <scope>NUCLEOTIDE SEQUENCE [LARGE SCALE GENOMIC DNA]</scope>
    <source>
        <strain evidence="1 2">T18</strain>
    </source>
</reference>
<evidence type="ECO:0000313" key="1">
    <source>
        <dbReference type="EMBL" id="MBL6082705.1"/>
    </source>
</evidence>
<sequence length="107" mass="12379">MRKAKVTLARKLAMVLHRTFLDGLHFIAVRATAVTRGKKESAYHWVLHKARPEEAWPAEVELSEFLWLRLSIFFRPPTDTMGRRFARVQHQQRLKSIGTVTSAIAHC</sequence>
<name>A0ABS1UEV3_9PROT</name>
<evidence type="ECO:0000313" key="2">
    <source>
        <dbReference type="Proteomes" id="UP000660885"/>
    </source>
</evidence>
<dbReference type="Proteomes" id="UP000660885">
    <property type="component" value="Unassembled WGS sequence"/>
</dbReference>
<comment type="caution">
    <text evidence="1">The sequence shown here is derived from an EMBL/GenBank/DDBJ whole genome shotgun (WGS) entry which is preliminary data.</text>
</comment>
<dbReference type="EMBL" id="JAETWB010000106">
    <property type="protein sequence ID" value="MBL6082705.1"/>
    <property type="molecule type" value="Genomic_DNA"/>
</dbReference>
<organism evidence="1 2">
    <name type="scientific">Belnapia arida</name>
    <dbReference type="NCBI Taxonomy" id="2804533"/>
    <lineage>
        <taxon>Bacteria</taxon>
        <taxon>Pseudomonadati</taxon>
        <taxon>Pseudomonadota</taxon>
        <taxon>Alphaproteobacteria</taxon>
        <taxon>Acetobacterales</taxon>
        <taxon>Roseomonadaceae</taxon>
        <taxon>Belnapia</taxon>
    </lineage>
</organism>
<gene>
    <name evidence="1" type="ORF">JMJ56_32625</name>
</gene>